<dbReference type="RefSeq" id="WP_146431003.1">
    <property type="nucleotide sequence ID" value="NZ_VIGV01000001.1"/>
</dbReference>
<dbReference type="Proteomes" id="UP000319792">
    <property type="component" value="Unassembled WGS sequence"/>
</dbReference>
<feature type="chain" id="PRO_5023071327" evidence="1">
    <location>
        <begin position="28"/>
        <end position="69"/>
    </location>
</feature>
<protein>
    <submittedName>
        <fullName evidence="3">Excalibur calcium-binding domain-containing protein</fullName>
    </submittedName>
</protein>
<dbReference type="AlphaFoldDB" id="A0A5C5RT83"/>
<comment type="caution">
    <text evidence="3">The sequence shown here is derived from an EMBL/GenBank/DDBJ whole genome shotgun (WGS) entry which is preliminary data.</text>
</comment>
<dbReference type="Pfam" id="PF05901">
    <property type="entry name" value="Excalibur"/>
    <property type="match status" value="1"/>
</dbReference>
<dbReference type="InterPro" id="IPR008613">
    <property type="entry name" value="Excalibur_Ca-bd_domain"/>
</dbReference>
<dbReference type="SMART" id="SM00894">
    <property type="entry name" value="Excalibur"/>
    <property type="match status" value="1"/>
</dbReference>
<feature type="signal peptide" evidence="1">
    <location>
        <begin position="1"/>
        <end position="27"/>
    </location>
</feature>
<keyword evidence="1" id="KW-0732">Signal</keyword>
<evidence type="ECO:0000259" key="2">
    <source>
        <dbReference type="SMART" id="SM00894"/>
    </source>
</evidence>
<dbReference type="OrthoDB" id="4337778at2"/>
<proteinExistence type="predicted"/>
<reference evidence="3 4" key="1">
    <citation type="submission" date="2019-06" db="EMBL/GenBank/DDBJ databases">
        <authorList>
            <person name="Teng J.L.L."/>
            <person name="Lee H.H."/>
            <person name="Lau S.K.P."/>
            <person name="Woo P.C.Y."/>
        </authorList>
    </citation>
    <scope>NUCLEOTIDE SEQUENCE [LARGE SCALE GENOMIC DNA]</scope>
    <source>
        <strain evidence="3 4">HKU70</strain>
    </source>
</reference>
<evidence type="ECO:0000313" key="4">
    <source>
        <dbReference type="Proteomes" id="UP000319792"/>
    </source>
</evidence>
<sequence>MPASLIRAAAAAFAVAALALPAAVSNADPVYKNCTEVRQAGKAPILKGQPGYSAKLDRDGDGIACEVKK</sequence>
<keyword evidence="4" id="KW-1185">Reference proteome</keyword>
<accession>A0A5C5RT83</accession>
<evidence type="ECO:0000256" key="1">
    <source>
        <dbReference type="SAM" id="SignalP"/>
    </source>
</evidence>
<name>A0A5C5RT83_9ACTN</name>
<organism evidence="3 4">
    <name type="scientific">Tsukamurella sputi</name>
    <dbReference type="NCBI Taxonomy" id="2591848"/>
    <lineage>
        <taxon>Bacteria</taxon>
        <taxon>Bacillati</taxon>
        <taxon>Actinomycetota</taxon>
        <taxon>Actinomycetes</taxon>
        <taxon>Mycobacteriales</taxon>
        <taxon>Tsukamurellaceae</taxon>
        <taxon>Tsukamurella</taxon>
    </lineage>
</organism>
<reference evidence="3 4" key="2">
    <citation type="submission" date="2019-08" db="EMBL/GenBank/DDBJ databases">
        <title>Tsukamurella conjunctivitidis sp. nov., Tsukamurella assacharolytica sp. nov. and Tsukamurella sputae sp. nov. isolated from patients with conjunctivitis, bacteraemia (lymphoma) and respiratory infection (sputum) in Hong Kong.</title>
        <authorList>
            <person name="Fok K.M.N."/>
            <person name="Fong J.Y.H."/>
        </authorList>
    </citation>
    <scope>NUCLEOTIDE SEQUENCE [LARGE SCALE GENOMIC DNA]</scope>
    <source>
        <strain evidence="3 4">HKU70</strain>
    </source>
</reference>
<feature type="domain" description="Excalibur calcium-binding" evidence="2">
    <location>
        <begin position="30"/>
        <end position="66"/>
    </location>
</feature>
<evidence type="ECO:0000313" key="3">
    <source>
        <dbReference type="EMBL" id="TWS26249.1"/>
    </source>
</evidence>
<gene>
    <name evidence="3" type="ORF">FK268_03145</name>
</gene>
<dbReference type="EMBL" id="VIGV01000001">
    <property type="protein sequence ID" value="TWS26249.1"/>
    <property type="molecule type" value="Genomic_DNA"/>
</dbReference>